<dbReference type="EMBL" id="FXXI01000001">
    <property type="protein sequence ID" value="SMR99276.1"/>
    <property type="molecule type" value="Genomic_DNA"/>
</dbReference>
<gene>
    <name evidence="9" type="primary">yebS</name>
    <name evidence="9" type="ORF">VIM7927_00501</name>
</gene>
<dbReference type="InterPro" id="IPR051800">
    <property type="entry name" value="PqiA-PqiB_transport"/>
</dbReference>
<dbReference type="InterPro" id="IPR005219">
    <property type="entry name" value="PqiA-like_proteobact"/>
</dbReference>
<feature type="transmembrane region" description="Helical" evidence="8">
    <location>
        <begin position="371"/>
        <end position="390"/>
    </location>
</feature>
<keyword evidence="3" id="KW-1003">Cell membrane</keyword>
<evidence type="ECO:0000313" key="9">
    <source>
        <dbReference type="EMBL" id="SMR99276.1"/>
    </source>
</evidence>
<feature type="transmembrane region" description="Helical" evidence="8">
    <location>
        <begin position="251"/>
        <end position="273"/>
    </location>
</feature>
<evidence type="ECO:0000313" key="10">
    <source>
        <dbReference type="Proteomes" id="UP000196125"/>
    </source>
</evidence>
<comment type="subcellular location">
    <subcellularLocation>
        <location evidence="1">Cell inner membrane</location>
        <topology evidence="1">Multi-pass membrane protein</topology>
    </subcellularLocation>
</comment>
<evidence type="ECO:0000256" key="7">
    <source>
        <dbReference type="ARBA" id="ARBA00023136"/>
    </source>
</evidence>
<proteinExistence type="inferred from homology"/>
<feature type="transmembrane region" description="Helical" evidence="8">
    <location>
        <begin position="298"/>
        <end position="324"/>
    </location>
</feature>
<evidence type="ECO:0000256" key="5">
    <source>
        <dbReference type="ARBA" id="ARBA00022692"/>
    </source>
</evidence>
<evidence type="ECO:0000256" key="4">
    <source>
        <dbReference type="ARBA" id="ARBA00022519"/>
    </source>
</evidence>
<dbReference type="GO" id="GO:0005886">
    <property type="term" value="C:plasma membrane"/>
    <property type="evidence" value="ECO:0007669"/>
    <property type="project" value="UniProtKB-SubCell"/>
</dbReference>
<feature type="transmembrane region" description="Helical" evidence="8">
    <location>
        <begin position="99"/>
        <end position="128"/>
    </location>
</feature>
<dbReference type="PANTHER" id="PTHR30462">
    <property type="entry name" value="INTERMEMBRANE TRANSPORT PROTEIN PQIB-RELATED"/>
    <property type="match status" value="1"/>
</dbReference>
<evidence type="ECO:0000256" key="6">
    <source>
        <dbReference type="ARBA" id="ARBA00022989"/>
    </source>
</evidence>
<comment type="similarity">
    <text evidence="2">Belongs to the PqiA family.</text>
</comment>
<dbReference type="AlphaFoldDB" id="A0A1Y6INP8"/>
<feature type="transmembrane region" description="Helical" evidence="8">
    <location>
        <begin position="336"/>
        <end position="359"/>
    </location>
</feature>
<dbReference type="Pfam" id="PF04403">
    <property type="entry name" value="PqiA"/>
    <property type="match status" value="2"/>
</dbReference>
<organism evidence="9 10">
    <name type="scientific">Vibrio mangrovi</name>
    <dbReference type="NCBI Taxonomy" id="474394"/>
    <lineage>
        <taxon>Bacteria</taxon>
        <taxon>Pseudomonadati</taxon>
        <taxon>Pseudomonadota</taxon>
        <taxon>Gammaproteobacteria</taxon>
        <taxon>Vibrionales</taxon>
        <taxon>Vibrionaceae</taxon>
        <taxon>Vibrio</taxon>
    </lineage>
</organism>
<keyword evidence="6 8" id="KW-1133">Transmembrane helix</keyword>
<evidence type="ECO:0000256" key="2">
    <source>
        <dbReference type="ARBA" id="ARBA00007555"/>
    </source>
</evidence>
<feature type="transmembrane region" description="Helical" evidence="8">
    <location>
        <begin position="173"/>
        <end position="193"/>
    </location>
</feature>
<accession>A0A1Y6INP8</accession>
<keyword evidence="7 8" id="KW-0472">Membrane</keyword>
<evidence type="ECO:0000256" key="3">
    <source>
        <dbReference type="ARBA" id="ARBA00022475"/>
    </source>
</evidence>
<dbReference type="Proteomes" id="UP000196125">
    <property type="component" value="Unassembled WGS sequence"/>
</dbReference>
<sequence length="413" mass="46267">MKETNSSSMDYPLRHCHGCELPVITPPVQRGKNAYCPRCGTQLYRGGQPSFSGNLALALTCLILFIPAYGFDFLSIHLLGSELKASVFLGVFSLFQSGFPIVAGLVLFCGVIAPFAMCSSVVLAHTALYYRHHRLLILALKLMERLRIWSMIDVFLVSVVVACFKLRDYADIFVSPALYGFILLQILSVILMGRISVRRYWEKWQSESTYDEANGENYCSHCHLSQNNHEFCIRCSTSLLPGKRNSIQKTWALLTAAAICIFPANLLPMSILFSSGKRLEDTIFSGVVNLIQLNMAEIAVVIFVASILVPAIKIIGLAYLLIATQFSAHSYQRQRMFLYFLLKWIGKWSMIDLFVIAIMLTLVDRGQLLDFTPGTGATAFALVVIFTMLATTQFDPRLIWETENKTTAGDVYE</sequence>
<protein>
    <submittedName>
        <fullName evidence="9">Inner membrane protein YebS</fullName>
    </submittedName>
</protein>
<feature type="transmembrane region" description="Helical" evidence="8">
    <location>
        <begin position="55"/>
        <end position="79"/>
    </location>
</feature>
<name>A0A1Y6INP8_9VIBR</name>
<reference evidence="9 10" key="1">
    <citation type="submission" date="2017-05" db="EMBL/GenBank/DDBJ databases">
        <authorList>
            <person name="Song R."/>
            <person name="Chenine A.L."/>
            <person name="Ruprecht R.M."/>
        </authorList>
    </citation>
    <scope>NUCLEOTIDE SEQUENCE [LARGE SCALE GENOMIC DNA]</scope>
    <source>
        <strain evidence="9 10">CECT 7927</strain>
    </source>
</reference>
<dbReference type="NCBIfam" id="TIGR00155">
    <property type="entry name" value="pqiA_fam"/>
    <property type="match status" value="1"/>
</dbReference>
<evidence type="ECO:0000256" key="1">
    <source>
        <dbReference type="ARBA" id="ARBA00004429"/>
    </source>
</evidence>
<dbReference type="PANTHER" id="PTHR30462:SF1">
    <property type="entry name" value="INTERMEMBRANE TRANSPORT PROTEIN YEBS"/>
    <property type="match status" value="1"/>
</dbReference>
<keyword evidence="5 8" id="KW-0812">Transmembrane</keyword>
<feature type="transmembrane region" description="Helical" evidence="8">
    <location>
        <begin position="148"/>
        <end position="167"/>
    </location>
</feature>
<evidence type="ECO:0000256" key="8">
    <source>
        <dbReference type="SAM" id="Phobius"/>
    </source>
</evidence>
<keyword evidence="4" id="KW-0997">Cell inner membrane</keyword>
<dbReference type="InterPro" id="IPR007498">
    <property type="entry name" value="PqiA-like"/>
</dbReference>